<dbReference type="GO" id="GO:0007156">
    <property type="term" value="P:homophilic cell adhesion via plasma membrane adhesion molecules"/>
    <property type="evidence" value="ECO:0007669"/>
    <property type="project" value="TreeGrafter"/>
</dbReference>
<evidence type="ECO:0000313" key="22">
    <source>
        <dbReference type="EMBL" id="KAK2872685.1"/>
    </source>
</evidence>
<organism evidence="22 23">
    <name type="scientific">Cirrhinus molitorella</name>
    <name type="common">mud carp</name>
    <dbReference type="NCBI Taxonomy" id="172907"/>
    <lineage>
        <taxon>Eukaryota</taxon>
        <taxon>Metazoa</taxon>
        <taxon>Chordata</taxon>
        <taxon>Craniata</taxon>
        <taxon>Vertebrata</taxon>
        <taxon>Euteleostomi</taxon>
        <taxon>Actinopterygii</taxon>
        <taxon>Neopterygii</taxon>
        <taxon>Teleostei</taxon>
        <taxon>Ostariophysi</taxon>
        <taxon>Cypriniformes</taxon>
        <taxon>Cyprinidae</taxon>
        <taxon>Labeoninae</taxon>
        <taxon>Labeonini</taxon>
        <taxon>Cirrhinus</taxon>
    </lineage>
</organism>
<dbReference type="InterPro" id="IPR051427">
    <property type="entry name" value="Nectin/Nectin-like"/>
</dbReference>
<dbReference type="EMBL" id="JAUYZG010000022">
    <property type="protein sequence ID" value="KAK2872685.1"/>
    <property type="molecule type" value="Genomic_DNA"/>
</dbReference>
<dbReference type="FunFam" id="2.60.40.10:FF:000304">
    <property type="entry name" value="Nectin cell adhesion molecule 1"/>
    <property type="match status" value="1"/>
</dbReference>
<evidence type="ECO:0000256" key="6">
    <source>
        <dbReference type="ARBA" id="ARBA00022729"/>
    </source>
</evidence>
<keyword evidence="5 18" id="KW-0812">Transmembrane</keyword>
<feature type="domain" description="Ig-like" evidence="20">
    <location>
        <begin position="244"/>
        <end position="331"/>
    </location>
</feature>
<dbReference type="SMART" id="SM00409">
    <property type="entry name" value="IG"/>
    <property type="match status" value="6"/>
</dbReference>
<keyword evidence="7" id="KW-0677">Repeat</keyword>
<feature type="transmembrane region" description="Helical" evidence="18">
    <location>
        <begin position="1166"/>
        <end position="1193"/>
    </location>
</feature>
<feature type="domain" description="Ig-like" evidence="20">
    <location>
        <begin position="700"/>
        <end position="782"/>
    </location>
</feature>
<sequence>MMFVNLVLPLMSIVLIRGVHGQMVQMDSSKSGFVGSQVELSCQFVNSNPPVKISQVTWQKLVNGTKQNVAIANPALGVSVLSPFKERVRFKNPAVRQRTPSLEDTTIVFNKLKLSDESTYICEYTTFPAGNRENMVNLTVYARPMIQMSLSTPSIVAGTKDLKMTVATCVSANGKPPSVITWKTDLDGESNTQEIRNPDGTVTVRSDYLVVPSREIHQQLLTCVSTYNDDQFTDSVTLNIQYEPEVIVEGFDGNWYLNRENVQLTCLADANPPISLFQWRYLNGTMPSTAELREDVLIFKGPVTYDIAGTYICDATNSIGTGSASVEVIVTEKPQPLSAAERVMGVLGWVIALGIIFSIAGTIYLVKKQQRQKHAGTDNDSDSSSPAHKKPCSSKKKAADDFQSPGRFYDELPNTADYVSYRLACNKEDYLEQHSPPIQPPLTFLPQNPYTQHGNQTAIFTYPTPPGPVSSYTFPKEHLCALPGVEILDPGQVVYSETRTNGVVGRGVILECGPTLPDVYIWGFTKPGTDTIRAIVYNFGKGPKIQKLANDLGDLTVISNSASLSIEKLPLAAEGVYTCQALYDTLEGAKLYYYYVFLRVLVPVTKPYIVMSDSSPVEGTSVTMRCGLENGTGPINYIWELESREGQLTTVAEIYDDNRLNVTDVNRNYTGWYRCIASNQVNQQRSDRVWLDTIFGPDQPQIDVTPYSVTERGYSALERETVSLLCQASSNPPSQYVWFYNNSQVYAGPQYTINRILRMHTGHYACLAQNTYLNTRSRKTITLTVYYPPDGAPICSILPVNNHTDLALQCTWEGGIPAASLRWTPYVFGEESEGLTNITKIQKGQDTANNSIFICQGSHIASNEIKSCSVRTWMPYGDPKCSAYATRNNEYLMLSCSWEGGFPRALVWWASSSGDMQGTSEENANILVLRSSATYSGKAFVCHAKHPLTKETKECVLKLEAPVLVTQRSVMTVYEGSDAQLTCILSRNYPVTEITWYNNLKQHVNEVPKKYVLERAAAWTNLTVRETDSSTDTGHYWCSATNAVGGAEIPIMLMVKRYPMPPNISISKIIYNSRQRTDVDLEWKLQTEGNLTGFFIEHQMLPEPVKKRNGDLPWQKLVDLEPDSRSYQVNKLDPFGSYAFRITAINHRTFGNPSEIKSPADPPFNAYPAVIGAAIGGMIIATIITILLFMYVVRNRNNNPRLHDLIFGRQNSQSRENINFPEDEVSGTAEGERGTGQPSQSASPVAPMALPRPSATPTNLPPGEEPVNVTITVMASS</sequence>
<keyword evidence="4" id="KW-1003">Cell membrane</keyword>
<evidence type="ECO:0000256" key="1">
    <source>
        <dbReference type="ARBA" id="ARBA00004251"/>
    </source>
</evidence>
<dbReference type="InterPro" id="IPR036116">
    <property type="entry name" value="FN3_sf"/>
</dbReference>
<evidence type="ECO:0000256" key="13">
    <source>
        <dbReference type="ARBA" id="ARBA00023180"/>
    </source>
</evidence>
<evidence type="ECO:0000256" key="5">
    <source>
        <dbReference type="ARBA" id="ARBA00022692"/>
    </source>
</evidence>
<evidence type="ECO:0000256" key="2">
    <source>
        <dbReference type="ARBA" id="ARBA00004536"/>
    </source>
</evidence>
<feature type="signal peptide" evidence="19">
    <location>
        <begin position="1"/>
        <end position="21"/>
    </location>
</feature>
<keyword evidence="9" id="KW-0965">Cell junction</keyword>
<comment type="caution">
    <text evidence="22">The sequence shown here is derived from an EMBL/GenBank/DDBJ whole genome shotgun (WGS) entry which is preliminary data.</text>
</comment>
<evidence type="ECO:0000256" key="16">
    <source>
        <dbReference type="ARBA" id="ARBA00062858"/>
    </source>
</evidence>
<gene>
    <name evidence="22" type="ORF">Q8A67_022582</name>
</gene>
<feature type="compositionally biased region" description="Basic residues" evidence="17">
    <location>
        <begin position="387"/>
        <end position="396"/>
    </location>
</feature>
<evidence type="ECO:0000256" key="19">
    <source>
        <dbReference type="SAM" id="SignalP"/>
    </source>
</evidence>
<dbReference type="InterPro" id="IPR007110">
    <property type="entry name" value="Ig-like_dom"/>
</dbReference>
<dbReference type="SMART" id="SM00408">
    <property type="entry name" value="IGc2"/>
    <property type="match status" value="4"/>
</dbReference>
<dbReference type="InterPro" id="IPR013783">
    <property type="entry name" value="Ig-like_fold"/>
</dbReference>
<dbReference type="SUPFAM" id="SSF49265">
    <property type="entry name" value="Fibronectin type III"/>
    <property type="match status" value="1"/>
</dbReference>
<dbReference type="InterPro" id="IPR003961">
    <property type="entry name" value="FN3_dom"/>
</dbReference>
<keyword evidence="12" id="KW-1015">Disulfide bond</keyword>
<dbReference type="Pfam" id="PF08205">
    <property type="entry name" value="C2-set_2"/>
    <property type="match status" value="1"/>
</dbReference>
<dbReference type="InterPro" id="IPR013098">
    <property type="entry name" value="Ig_I-set"/>
</dbReference>
<dbReference type="CDD" id="cd00063">
    <property type="entry name" value="FN3"/>
    <property type="match status" value="1"/>
</dbReference>
<feature type="domain" description="Ig-like" evidence="20">
    <location>
        <begin position="879"/>
        <end position="958"/>
    </location>
</feature>
<feature type="domain" description="Fibronectin type-III" evidence="21">
    <location>
        <begin position="1060"/>
        <end position="1164"/>
    </location>
</feature>
<evidence type="ECO:0000256" key="11">
    <source>
        <dbReference type="ARBA" id="ARBA00023136"/>
    </source>
</evidence>
<dbReference type="PANTHER" id="PTHR23277:SF69">
    <property type="entry name" value="NECTIN-1"/>
    <property type="match status" value="1"/>
</dbReference>
<dbReference type="InterPro" id="IPR036179">
    <property type="entry name" value="Ig-like_dom_sf"/>
</dbReference>
<dbReference type="PROSITE" id="PS50853">
    <property type="entry name" value="FN3"/>
    <property type="match status" value="1"/>
</dbReference>
<evidence type="ECO:0000256" key="18">
    <source>
        <dbReference type="SAM" id="Phobius"/>
    </source>
</evidence>
<keyword evidence="10 18" id="KW-1133">Transmembrane helix</keyword>
<dbReference type="InterPro" id="IPR003599">
    <property type="entry name" value="Ig_sub"/>
</dbReference>
<dbReference type="PANTHER" id="PTHR23277">
    <property type="entry name" value="NECTIN-RELATED"/>
    <property type="match status" value="1"/>
</dbReference>
<feature type="domain" description="Ig-like" evidence="20">
    <location>
        <begin position="9"/>
        <end position="139"/>
    </location>
</feature>
<evidence type="ECO:0000256" key="7">
    <source>
        <dbReference type="ARBA" id="ARBA00022737"/>
    </source>
</evidence>
<reference evidence="22" key="1">
    <citation type="submission" date="2023-08" db="EMBL/GenBank/DDBJ databases">
        <title>Chromosome-level Genome Assembly of mud carp (Cirrhinus molitorella).</title>
        <authorList>
            <person name="Liu H."/>
        </authorList>
    </citation>
    <scope>NUCLEOTIDE SEQUENCE</scope>
    <source>
        <strain evidence="22">Prfri</strain>
        <tissue evidence="22">Muscle</tissue>
    </source>
</reference>
<dbReference type="PROSITE" id="PS50835">
    <property type="entry name" value="IG_LIKE"/>
    <property type="match status" value="8"/>
</dbReference>
<keyword evidence="23" id="KW-1185">Reference proteome</keyword>
<keyword evidence="14" id="KW-0393">Immunoglobulin domain</keyword>
<dbReference type="GO" id="GO:0007157">
    <property type="term" value="P:heterophilic cell-cell adhesion via plasma membrane cell adhesion molecules"/>
    <property type="evidence" value="ECO:0007669"/>
    <property type="project" value="TreeGrafter"/>
</dbReference>
<dbReference type="Pfam" id="PF13927">
    <property type="entry name" value="Ig_3"/>
    <property type="match status" value="1"/>
</dbReference>
<proteinExistence type="inferred from homology"/>
<keyword evidence="11 18" id="KW-0472">Membrane</keyword>
<accession>A0AA88P5G3</accession>
<evidence type="ECO:0000256" key="9">
    <source>
        <dbReference type="ARBA" id="ARBA00022949"/>
    </source>
</evidence>
<evidence type="ECO:0000256" key="4">
    <source>
        <dbReference type="ARBA" id="ARBA00022475"/>
    </source>
</evidence>
<comment type="subcellular location">
    <subcellularLocation>
        <location evidence="2">Cell junction</location>
        <location evidence="2">Adherens junction</location>
    </subcellularLocation>
    <subcellularLocation>
        <location evidence="1">Cell membrane</location>
        <topology evidence="1">Single-pass type I membrane protein</topology>
    </subcellularLocation>
</comment>
<dbReference type="InterPro" id="IPR003598">
    <property type="entry name" value="Ig_sub2"/>
</dbReference>
<evidence type="ECO:0000256" key="15">
    <source>
        <dbReference type="ARBA" id="ARBA00058274"/>
    </source>
</evidence>
<feature type="chain" id="PRO_5041719142" evidence="19">
    <location>
        <begin position="22"/>
        <end position="1277"/>
    </location>
</feature>
<dbReference type="Gene3D" id="2.60.40.10">
    <property type="entry name" value="Immunoglobulins"/>
    <property type="match status" value="9"/>
</dbReference>
<evidence type="ECO:0000313" key="23">
    <source>
        <dbReference type="Proteomes" id="UP001187343"/>
    </source>
</evidence>
<comment type="similarity">
    <text evidence="3">Belongs to the nectin family.</text>
</comment>
<evidence type="ECO:0000256" key="3">
    <source>
        <dbReference type="ARBA" id="ARBA00007810"/>
    </source>
</evidence>
<dbReference type="Proteomes" id="UP001187343">
    <property type="component" value="Unassembled WGS sequence"/>
</dbReference>
<feature type="region of interest" description="Disordered" evidence="17">
    <location>
        <begin position="375"/>
        <end position="406"/>
    </location>
</feature>
<feature type="domain" description="Ig-like" evidence="20">
    <location>
        <begin position="607"/>
        <end position="686"/>
    </location>
</feature>
<evidence type="ECO:0000256" key="8">
    <source>
        <dbReference type="ARBA" id="ARBA00022889"/>
    </source>
</evidence>
<dbReference type="Pfam" id="PF13895">
    <property type="entry name" value="Ig_2"/>
    <property type="match status" value="1"/>
</dbReference>
<keyword evidence="13" id="KW-0325">Glycoprotein</keyword>
<dbReference type="GO" id="GO:0005886">
    <property type="term" value="C:plasma membrane"/>
    <property type="evidence" value="ECO:0007669"/>
    <property type="project" value="UniProtKB-SubCell"/>
</dbReference>
<dbReference type="AlphaFoldDB" id="A0AA88P5G3"/>
<dbReference type="InterPro" id="IPR013106">
    <property type="entry name" value="Ig_V-set"/>
</dbReference>
<protein>
    <submittedName>
        <fullName evidence="22">Uncharacterized protein</fullName>
    </submittedName>
</protein>
<feature type="domain" description="Ig-like" evidence="20">
    <location>
        <begin position="962"/>
        <end position="1054"/>
    </location>
</feature>
<dbReference type="Pfam" id="PF07679">
    <property type="entry name" value="I-set"/>
    <property type="match status" value="1"/>
</dbReference>
<dbReference type="GO" id="GO:0005912">
    <property type="term" value="C:adherens junction"/>
    <property type="evidence" value="ECO:0007669"/>
    <property type="project" value="UniProtKB-SubCell"/>
</dbReference>
<dbReference type="InterPro" id="IPR013162">
    <property type="entry name" value="CD80_C2-set"/>
</dbReference>
<evidence type="ECO:0000259" key="21">
    <source>
        <dbReference type="PROSITE" id="PS50853"/>
    </source>
</evidence>
<keyword evidence="8" id="KW-0130">Cell adhesion</keyword>
<dbReference type="SUPFAM" id="SSF48726">
    <property type="entry name" value="Immunoglobulin"/>
    <property type="match status" value="8"/>
</dbReference>
<evidence type="ECO:0000259" key="20">
    <source>
        <dbReference type="PROSITE" id="PS50835"/>
    </source>
</evidence>
<evidence type="ECO:0000256" key="12">
    <source>
        <dbReference type="ARBA" id="ARBA00023157"/>
    </source>
</evidence>
<dbReference type="Pfam" id="PF07686">
    <property type="entry name" value="V-set"/>
    <property type="match status" value="1"/>
</dbReference>
<comment type="function">
    <text evidence="15">Cell adhesion molecule that promotes cell-cell contacts and plays important roles in the development of the nervous system. Acts by forming homophilic or heterophilic trans-dimers.</text>
</comment>
<feature type="region of interest" description="Disordered" evidence="17">
    <location>
        <begin position="1214"/>
        <end position="1277"/>
    </location>
</feature>
<name>A0AA88P5G3_9TELE</name>
<evidence type="ECO:0000256" key="14">
    <source>
        <dbReference type="ARBA" id="ARBA00023319"/>
    </source>
</evidence>
<feature type="domain" description="Ig-like" evidence="20">
    <location>
        <begin position="789"/>
        <end position="871"/>
    </location>
</feature>
<comment type="subunit">
    <text evidence="16">Cis- and trans-homodimer. Can form trans-heterodimers.</text>
</comment>
<keyword evidence="6 19" id="KW-0732">Signal</keyword>
<evidence type="ECO:0000256" key="17">
    <source>
        <dbReference type="SAM" id="MobiDB-lite"/>
    </source>
</evidence>
<feature type="domain" description="Ig-like" evidence="20">
    <location>
        <begin position="144"/>
        <end position="239"/>
    </location>
</feature>
<dbReference type="Pfam" id="PF00041">
    <property type="entry name" value="fn3"/>
    <property type="match status" value="1"/>
</dbReference>
<evidence type="ECO:0000256" key="10">
    <source>
        <dbReference type="ARBA" id="ARBA00022989"/>
    </source>
</evidence>